<dbReference type="Gene3D" id="2.180.10.10">
    <property type="entry name" value="RHS repeat-associated core"/>
    <property type="match status" value="1"/>
</dbReference>
<organism evidence="1 2">
    <name type="scientific">Oligosphaera ethanolica</name>
    <dbReference type="NCBI Taxonomy" id="760260"/>
    <lineage>
        <taxon>Bacteria</taxon>
        <taxon>Pseudomonadati</taxon>
        <taxon>Lentisphaerota</taxon>
        <taxon>Oligosphaeria</taxon>
        <taxon>Oligosphaerales</taxon>
        <taxon>Oligosphaeraceae</taxon>
        <taxon>Oligosphaera</taxon>
    </lineage>
</organism>
<evidence type="ECO:0000313" key="2">
    <source>
        <dbReference type="Proteomes" id="UP001238163"/>
    </source>
</evidence>
<protein>
    <submittedName>
        <fullName evidence="1">RHS repeat-associated protein</fullName>
    </submittedName>
</protein>
<proteinExistence type="predicted"/>
<reference evidence="1" key="1">
    <citation type="submission" date="2023-07" db="EMBL/GenBank/DDBJ databases">
        <title>Genomic Encyclopedia of Type Strains, Phase IV (KMG-IV): sequencing the most valuable type-strain genomes for metagenomic binning, comparative biology and taxonomic classification.</title>
        <authorList>
            <person name="Goeker M."/>
        </authorList>
    </citation>
    <scope>NUCLEOTIDE SEQUENCE</scope>
    <source>
        <strain evidence="1">DSM 24202</strain>
    </source>
</reference>
<accession>A0AAE4AN61</accession>
<comment type="caution">
    <text evidence="1">The sequence shown here is derived from an EMBL/GenBank/DDBJ whole genome shotgun (WGS) entry which is preliminary data.</text>
</comment>
<dbReference type="RefSeq" id="WP_307259162.1">
    <property type="nucleotide sequence ID" value="NZ_JAUSVL010000001.1"/>
</dbReference>
<dbReference type="EMBL" id="JAUSVL010000001">
    <property type="protein sequence ID" value="MDQ0287997.1"/>
    <property type="molecule type" value="Genomic_DNA"/>
</dbReference>
<dbReference type="AlphaFoldDB" id="A0AAE4AN61"/>
<gene>
    <name evidence="1" type="ORF">J3R75_000104</name>
</gene>
<sequence length="601" mass="67842">MASEGWMMNAPKRRYTLRFADGHGPTYTYTLDGKLATRTWARTDANANPLTTTYSYDSATGELISIDYADNTPDISYTYTRTGQPATVTDVVGTRTFAYDAQLQDVSETIVGLYNKTLTRSTTTTGMKGRKLGLAIDGVPNYSYGYDMHGRLNQISTPAGDFDYTRLANSDLVSQMTRPNGVTTTWTYEQSRDLITQVQNGAISTYGYTNDAIGRRTSMSRAGSAHPTPDIITYTYNDRSEVTGAVSNVDASYTYAYAYDPIGNRISANEAGVPWTYTANQLNQYTAMTEGQAQMVPTYDLDGSMTYRPVDATSGWVQIWNGENRMVETTKGTDRLEFKYDYMGRRVEKKVYDDQTLTTHLKFVYDGFKLVEELDGLNGGVPLRRYAWQPDDVGLDVVLQMTDVPNAAHSFHLHDANKNVMQVTDGNGLIASSNSFSPYGINNIIPPHQFGFSSEKKDIETNLVYYNYRYYSLLGRWLSHDPIDEISFKKTYSFENDSYNNFTLVNMNDCINRFDKLGLTSRWKEPEELLCDGLDGIAKALCKCAIKLVMKLPEARVSKCVYAFQSCIWLCQMDFDQENQKDELNKCNEDCKYNYGKCLLK</sequence>
<name>A0AAE4AN61_9BACT</name>
<keyword evidence="2" id="KW-1185">Reference proteome</keyword>
<evidence type="ECO:0000313" key="1">
    <source>
        <dbReference type="EMBL" id="MDQ0287997.1"/>
    </source>
</evidence>
<dbReference type="NCBIfam" id="TIGR03696">
    <property type="entry name" value="Rhs_assc_core"/>
    <property type="match status" value="1"/>
</dbReference>
<dbReference type="InterPro" id="IPR022385">
    <property type="entry name" value="Rhs_assc_core"/>
</dbReference>
<dbReference type="Proteomes" id="UP001238163">
    <property type="component" value="Unassembled WGS sequence"/>
</dbReference>